<sequence length="113" mass="13361">MTKCINIDIDRYFDDISTFQHYLAVLAFIGIGIFIQLELVQNIPIKIWTGGSGSIKISQLDFHHVVQFYWTKLVMQYFDTEINKTDKLHIDYINLLFGLIRKYGIKICIFYPY</sequence>
<protein>
    <submittedName>
        <fullName evidence="2">Uncharacterized protein</fullName>
    </submittedName>
</protein>
<evidence type="ECO:0000313" key="2">
    <source>
        <dbReference type="EMBL" id="RIB00352.1"/>
    </source>
</evidence>
<dbReference type="AlphaFoldDB" id="A0A397TQ85"/>
<evidence type="ECO:0000256" key="1">
    <source>
        <dbReference type="SAM" id="Phobius"/>
    </source>
</evidence>
<evidence type="ECO:0000313" key="3">
    <source>
        <dbReference type="Proteomes" id="UP000266673"/>
    </source>
</evidence>
<feature type="transmembrane region" description="Helical" evidence="1">
    <location>
        <begin position="19"/>
        <end position="37"/>
    </location>
</feature>
<reference evidence="2 3" key="1">
    <citation type="submission" date="2018-06" db="EMBL/GenBank/DDBJ databases">
        <title>Comparative genomics reveals the genomic features of Rhizophagus irregularis, R. cerebriforme, R. diaphanum and Gigaspora rosea, and their symbiotic lifestyle signature.</title>
        <authorList>
            <person name="Morin E."/>
            <person name="San Clemente H."/>
            <person name="Chen E.C.H."/>
            <person name="De La Providencia I."/>
            <person name="Hainaut M."/>
            <person name="Kuo A."/>
            <person name="Kohler A."/>
            <person name="Murat C."/>
            <person name="Tang N."/>
            <person name="Roy S."/>
            <person name="Loubradou J."/>
            <person name="Henrissat B."/>
            <person name="Grigoriev I.V."/>
            <person name="Corradi N."/>
            <person name="Roux C."/>
            <person name="Martin F.M."/>
        </authorList>
    </citation>
    <scope>NUCLEOTIDE SEQUENCE [LARGE SCALE GENOMIC DNA]</scope>
    <source>
        <strain evidence="2 3">DAOM 194757</strain>
    </source>
</reference>
<keyword evidence="1" id="KW-1133">Transmembrane helix</keyword>
<comment type="caution">
    <text evidence="2">The sequence shown here is derived from an EMBL/GenBank/DDBJ whole genome shotgun (WGS) entry which is preliminary data.</text>
</comment>
<gene>
    <name evidence="2" type="ORF">C2G38_2234634</name>
</gene>
<proteinExistence type="predicted"/>
<name>A0A397TQ85_9GLOM</name>
<accession>A0A397TQ85</accession>
<keyword evidence="1" id="KW-0472">Membrane</keyword>
<keyword evidence="1" id="KW-0812">Transmembrane</keyword>
<dbReference type="EMBL" id="QKWP01004432">
    <property type="protein sequence ID" value="RIB00352.1"/>
    <property type="molecule type" value="Genomic_DNA"/>
</dbReference>
<keyword evidence="3" id="KW-1185">Reference proteome</keyword>
<dbReference type="Proteomes" id="UP000266673">
    <property type="component" value="Unassembled WGS sequence"/>
</dbReference>
<organism evidence="2 3">
    <name type="scientific">Gigaspora rosea</name>
    <dbReference type="NCBI Taxonomy" id="44941"/>
    <lineage>
        <taxon>Eukaryota</taxon>
        <taxon>Fungi</taxon>
        <taxon>Fungi incertae sedis</taxon>
        <taxon>Mucoromycota</taxon>
        <taxon>Glomeromycotina</taxon>
        <taxon>Glomeromycetes</taxon>
        <taxon>Diversisporales</taxon>
        <taxon>Gigasporaceae</taxon>
        <taxon>Gigaspora</taxon>
    </lineage>
</organism>